<reference evidence="3" key="1">
    <citation type="submission" date="2025-08" db="UniProtKB">
        <authorList>
            <consortium name="Ensembl"/>
        </authorList>
    </citation>
    <scope>IDENTIFICATION</scope>
</reference>
<evidence type="ECO:0000256" key="1">
    <source>
        <dbReference type="SAM" id="MobiDB-lite"/>
    </source>
</evidence>
<evidence type="ECO:0000313" key="4">
    <source>
        <dbReference type="Proteomes" id="UP000472277"/>
    </source>
</evidence>
<evidence type="ECO:0000313" key="3">
    <source>
        <dbReference type="Ensembl" id="ENSSTUP00000073624.1"/>
    </source>
</evidence>
<feature type="transmembrane region" description="Helical" evidence="2">
    <location>
        <begin position="21"/>
        <end position="41"/>
    </location>
</feature>
<keyword evidence="2" id="KW-0472">Membrane</keyword>
<dbReference type="InParanoid" id="A0A674BQ86"/>
<dbReference type="AlphaFoldDB" id="A0A674BQ86"/>
<keyword evidence="2" id="KW-1133">Transmembrane helix</keyword>
<dbReference type="Ensembl" id="ENSSTUT00000078175.1">
    <property type="protein sequence ID" value="ENSSTUP00000073624.1"/>
    <property type="gene ID" value="ENSSTUG00000032225.1"/>
</dbReference>
<proteinExistence type="predicted"/>
<keyword evidence="4" id="KW-1185">Reference proteome</keyword>
<dbReference type="Proteomes" id="UP000472277">
    <property type="component" value="Chromosome 33"/>
</dbReference>
<keyword evidence="2" id="KW-0812">Transmembrane</keyword>
<organism evidence="3 4">
    <name type="scientific">Salmo trutta</name>
    <name type="common">Brown trout</name>
    <dbReference type="NCBI Taxonomy" id="8032"/>
    <lineage>
        <taxon>Eukaryota</taxon>
        <taxon>Metazoa</taxon>
        <taxon>Chordata</taxon>
        <taxon>Craniata</taxon>
        <taxon>Vertebrata</taxon>
        <taxon>Euteleostomi</taxon>
        <taxon>Actinopterygii</taxon>
        <taxon>Neopterygii</taxon>
        <taxon>Teleostei</taxon>
        <taxon>Protacanthopterygii</taxon>
        <taxon>Salmoniformes</taxon>
        <taxon>Salmonidae</taxon>
        <taxon>Salmoninae</taxon>
        <taxon>Salmo</taxon>
    </lineage>
</organism>
<feature type="region of interest" description="Disordered" evidence="1">
    <location>
        <begin position="134"/>
        <end position="153"/>
    </location>
</feature>
<name>A0A674BQ86_SALTR</name>
<reference evidence="3" key="2">
    <citation type="submission" date="2025-09" db="UniProtKB">
        <authorList>
            <consortium name="Ensembl"/>
        </authorList>
    </citation>
    <scope>IDENTIFICATION</scope>
</reference>
<evidence type="ECO:0000256" key="2">
    <source>
        <dbReference type="SAM" id="Phobius"/>
    </source>
</evidence>
<sequence length="203" mass="23126">MDTIQNTCILDQTLIPQSYCLIYKVCGFLLLCFVFQSSYLLRNYFDNHSVITEQMLLCCYSQLHPCYLFNGVYNDTVLKYVFCTSTHFAMRQKENDPLEVRAPGGQDPLEVRAPGGQDPLEVRAPGGQDPLEVRAPGGQDPLEVRAPGGQDPLSGLLEVRTPWREKMLKQNQILKLHLVYSSILTLNSKLTKRQYNTQIHFLL</sequence>
<protein>
    <submittedName>
        <fullName evidence="3">Uncharacterized protein</fullName>
    </submittedName>
</protein>
<accession>A0A674BQ86</accession>